<dbReference type="GO" id="GO:0005634">
    <property type="term" value="C:nucleus"/>
    <property type="evidence" value="ECO:0007669"/>
    <property type="project" value="TreeGrafter"/>
</dbReference>
<feature type="domain" description="UvrD-like helicase ATP-binding" evidence="5">
    <location>
        <begin position="134"/>
        <end position="187"/>
    </location>
</feature>
<accession>A0AA39Q6Q5</accession>
<dbReference type="GO" id="GO:0003677">
    <property type="term" value="F:DNA binding"/>
    <property type="evidence" value="ECO:0007669"/>
    <property type="project" value="InterPro"/>
</dbReference>
<protein>
    <submittedName>
        <fullName evidence="6">P-loop containing nucleoside triphosphate hydrolase protein</fullName>
    </submittedName>
</protein>
<evidence type="ECO:0000256" key="4">
    <source>
        <dbReference type="ARBA" id="ARBA00022840"/>
    </source>
</evidence>
<keyword evidence="3" id="KW-0347">Helicase</keyword>
<keyword evidence="4" id="KW-0067">ATP-binding</keyword>
<comment type="caution">
    <text evidence="6">The sequence shown here is derived from an EMBL/GenBank/DDBJ whole genome shotgun (WGS) entry which is preliminary data.</text>
</comment>
<dbReference type="Pfam" id="PF00580">
    <property type="entry name" value="UvrD-helicase"/>
    <property type="match status" value="1"/>
</dbReference>
<proteinExistence type="predicted"/>
<dbReference type="InterPro" id="IPR014016">
    <property type="entry name" value="UvrD-like_ATP-bd"/>
</dbReference>
<dbReference type="InterPro" id="IPR000212">
    <property type="entry name" value="DNA_helicase_UvrD/REP"/>
</dbReference>
<name>A0AA39Q6Q5_9AGAR</name>
<evidence type="ECO:0000313" key="7">
    <source>
        <dbReference type="Proteomes" id="UP001175228"/>
    </source>
</evidence>
<gene>
    <name evidence="6" type="ORF">EDD18DRAFT_1384056</name>
</gene>
<evidence type="ECO:0000256" key="3">
    <source>
        <dbReference type="ARBA" id="ARBA00022806"/>
    </source>
</evidence>
<dbReference type="PANTHER" id="PTHR11070">
    <property type="entry name" value="UVRD / RECB / PCRA DNA HELICASE FAMILY MEMBER"/>
    <property type="match status" value="1"/>
</dbReference>
<dbReference type="EMBL" id="JAUEPU010000013">
    <property type="protein sequence ID" value="KAK0497287.1"/>
    <property type="molecule type" value="Genomic_DNA"/>
</dbReference>
<keyword evidence="7" id="KW-1185">Reference proteome</keyword>
<evidence type="ECO:0000313" key="6">
    <source>
        <dbReference type="EMBL" id="KAK0497287.1"/>
    </source>
</evidence>
<dbReference type="Gene3D" id="3.40.50.300">
    <property type="entry name" value="P-loop containing nucleotide triphosphate hydrolases"/>
    <property type="match status" value="2"/>
</dbReference>
<reference evidence="6" key="1">
    <citation type="submission" date="2023-06" db="EMBL/GenBank/DDBJ databases">
        <authorList>
            <consortium name="Lawrence Berkeley National Laboratory"/>
            <person name="Ahrendt S."/>
            <person name="Sahu N."/>
            <person name="Indic B."/>
            <person name="Wong-Bajracharya J."/>
            <person name="Merenyi Z."/>
            <person name="Ke H.-M."/>
            <person name="Monk M."/>
            <person name="Kocsube S."/>
            <person name="Drula E."/>
            <person name="Lipzen A."/>
            <person name="Balint B."/>
            <person name="Henrissat B."/>
            <person name="Andreopoulos B."/>
            <person name="Martin F.M."/>
            <person name="Harder C.B."/>
            <person name="Rigling D."/>
            <person name="Ford K.L."/>
            <person name="Foster G.D."/>
            <person name="Pangilinan J."/>
            <person name="Papanicolaou A."/>
            <person name="Barry K."/>
            <person name="LaButti K."/>
            <person name="Viragh M."/>
            <person name="Koriabine M."/>
            <person name="Yan M."/>
            <person name="Riley R."/>
            <person name="Champramary S."/>
            <person name="Plett K.L."/>
            <person name="Tsai I.J."/>
            <person name="Slot J."/>
            <person name="Sipos G."/>
            <person name="Plett J."/>
            <person name="Nagy L.G."/>
            <person name="Grigoriev I.V."/>
        </authorList>
    </citation>
    <scope>NUCLEOTIDE SEQUENCE</scope>
    <source>
        <strain evidence="6">HWK02</strain>
    </source>
</reference>
<keyword evidence="1" id="KW-0547">Nucleotide-binding</keyword>
<evidence type="ECO:0000259" key="5">
    <source>
        <dbReference type="Pfam" id="PF00580"/>
    </source>
</evidence>
<keyword evidence="2 6" id="KW-0378">Hydrolase</keyword>
<sequence>MHLNKDLHAFLSRFLSVTCHRGCRRNFKPSAEQIAIVNHLKTHHVVVSARPGAGKTATAEAVAQANPNTLIAVVTYSKRLQLDTQRRFQSYPLVDVFTFRGLASRFFGTIIHNDTIFADVRRSARPPVWNDVPRYEIVILDELQDPTENLYWLTCTFISFLTRLLVLGDSRQAIYEFRGADQEYLEQSPNILPTVSPHQWKSAQLSQSFRLSRQTANFINNAFLGGEPYIQGSHEGPKPLYIHGNLNRTAKILEYLYPLSREYGPENTAILAPSLRSSDEVVKRIINTLWNKHKVPAAHAVSDDQRLDDDITRGKITPSTYHRFKGSERDLVIFNLAPHLPDNRCPNATFIALTRARKQLVVLHSHKKPHMPFVNWAAIKNGVDLVNIEDKPLQAQSKPERPPPPKFKLPETIHVSAAARYVREEDLDRIIRHHLDIRKVQSPLPFSCWINAPDKVRTDVVKNHWEPVSDVNGLTVTLDFEYWLTGKVAISMNGTHMEHVPTEKTLKDDTFRAVWLSKGATRYDANTSGFKSRWRQMAYQRHRFGWMVPHLAVSTQRLLKQFSEYSRPKLAKDLTMEVPLQQHLSMDDQTTTLRGWADMIHSRSKGRDVTMWEVKFVTALSYEHVIQVVICGYLWAMANQMQPFPRLVLYNVKNNERWEIETTLACAKQVIEEILKIKYGANEQRCLDEFLKGCADVQEEVAQLLGEDARFFPKVERLEMFKGSATIF</sequence>
<evidence type="ECO:0000256" key="2">
    <source>
        <dbReference type="ARBA" id="ARBA00022801"/>
    </source>
</evidence>
<dbReference type="SUPFAM" id="SSF52540">
    <property type="entry name" value="P-loop containing nucleoside triphosphate hydrolases"/>
    <property type="match status" value="1"/>
</dbReference>
<organism evidence="6 7">
    <name type="scientific">Armillaria luteobubalina</name>
    <dbReference type="NCBI Taxonomy" id="153913"/>
    <lineage>
        <taxon>Eukaryota</taxon>
        <taxon>Fungi</taxon>
        <taxon>Dikarya</taxon>
        <taxon>Basidiomycota</taxon>
        <taxon>Agaricomycotina</taxon>
        <taxon>Agaricomycetes</taxon>
        <taxon>Agaricomycetidae</taxon>
        <taxon>Agaricales</taxon>
        <taxon>Marasmiineae</taxon>
        <taxon>Physalacriaceae</taxon>
        <taxon>Armillaria</taxon>
    </lineage>
</organism>
<dbReference type="GO" id="GO:0043138">
    <property type="term" value="F:3'-5' DNA helicase activity"/>
    <property type="evidence" value="ECO:0007669"/>
    <property type="project" value="TreeGrafter"/>
</dbReference>
<dbReference type="GO" id="GO:0016787">
    <property type="term" value="F:hydrolase activity"/>
    <property type="evidence" value="ECO:0007669"/>
    <property type="project" value="UniProtKB-KW"/>
</dbReference>
<dbReference type="InterPro" id="IPR027417">
    <property type="entry name" value="P-loop_NTPase"/>
</dbReference>
<dbReference type="GO" id="GO:0000725">
    <property type="term" value="P:recombinational repair"/>
    <property type="evidence" value="ECO:0007669"/>
    <property type="project" value="TreeGrafter"/>
</dbReference>
<dbReference type="AlphaFoldDB" id="A0AA39Q6Q5"/>
<dbReference type="GO" id="GO:0005524">
    <property type="term" value="F:ATP binding"/>
    <property type="evidence" value="ECO:0007669"/>
    <property type="project" value="UniProtKB-KW"/>
</dbReference>
<evidence type="ECO:0000256" key="1">
    <source>
        <dbReference type="ARBA" id="ARBA00022741"/>
    </source>
</evidence>
<dbReference type="PANTHER" id="PTHR11070:SF66">
    <property type="entry name" value="UVRD-LIKE HELICASE C-TERMINAL DOMAIN-CONTAINING PROTEIN"/>
    <property type="match status" value="1"/>
</dbReference>
<dbReference type="Proteomes" id="UP001175228">
    <property type="component" value="Unassembled WGS sequence"/>
</dbReference>